<comment type="caution">
    <text evidence="2">The sequence shown here is derived from an EMBL/GenBank/DDBJ whole genome shotgun (WGS) entry which is preliminary data.</text>
</comment>
<reference evidence="2" key="2">
    <citation type="submission" date="2021-04" db="EMBL/GenBank/DDBJ databases">
        <authorList>
            <person name="Gilroy R."/>
        </authorList>
    </citation>
    <scope>NUCLEOTIDE SEQUENCE</scope>
    <source>
        <strain evidence="2">CHK169-11906</strain>
    </source>
</reference>
<sequence length="196" mass="22690">MDIKSIRELLREEGTLKPSDEIIDRFLSYTEEITLRPKERLIDHGSINTNIYCIKEGILRLFHIEESKEVTYGFATPGTIILSLHSYYRRQPAFIMAENCKAEAKVLRMPKAQFDRLVEESHEFSRWMFNIAMGQLYSCEHKLFLINGTAKDRYLAVVRNRPDIIEAVPSNVIASYLGVTPQYLCHLKHELAAGRL</sequence>
<dbReference type="InterPro" id="IPR000595">
    <property type="entry name" value="cNMP-bd_dom"/>
</dbReference>
<reference evidence="2" key="1">
    <citation type="journal article" date="2021" name="PeerJ">
        <title>Extensive microbial diversity within the chicken gut microbiome revealed by metagenomics and culture.</title>
        <authorList>
            <person name="Gilroy R."/>
            <person name="Ravi A."/>
            <person name="Getino M."/>
            <person name="Pursley I."/>
            <person name="Horton D.L."/>
            <person name="Alikhan N.F."/>
            <person name="Baker D."/>
            <person name="Gharbi K."/>
            <person name="Hall N."/>
            <person name="Watson M."/>
            <person name="Adriaenssens E.M."/>
            <person name="Foster-Nyarko E."/>
            <person name="Jarju S."/>
            <person name="Secka A."/>
            <person name="Antonio M."/>
            <person name="Oren A."/>
            <person name="Chaudhuri R.R."/>
            <person name="La Ragione R."/>
            <person name="Hildebrand F."/>
            <person name="Pallen M.J."/>
        </authorList>
    </citation>
    <scope>NUCLEOTIDE SEQUENCE</scope>
    <source>
        <strain evidence="2">CHK169-11906</strain>
    </source>
</reference>
<dbReference type="Pfam" id="PF00027">
    <property type="entry name" value="cNMP_binding"/>
    <property type="match status" value="1"/>
</dbReference>
<dbReference type="PROSITE" id="PS50042">
    <property type="entry name" value="CNMP_BINDING_3"/>
    <property type="match status" value="1"/>
</dbReference>
<organism evidence="2 3">
    <name type="scientific">Candidatus Alistipes avicola</name>
    <dbReference type="NCBI Taxonomy" id="2838432"/>
    <lineage>
        <taxon>Bacteria</taxon>
        <taxon>Pseudomonadati</taxon>
        <taxon>Bacteroidota</taxon>
        <taxon>Bacteroidia</taxon>
        <taxon>Bacteroidales</taxon>
        <taxon>Rikenellaceae</taxon>
        <taxon>Alistipes</taxon>
    </lineage>
</organism>
<gene>
    <name evidence="2" type="ORF">H9779_01115</name>
</gene>
<name>A0A9D2IDZ1_9BACT</name>
<dbReference type="Proteomes" id="UP000824259">
    <property type="component" value="Unassembled WGS sequence"/>
</dbReference>
<dbReference type="SUPFAM" id="SSF51206">
    <property type="entry name" value="cAMP-binding domain-like"/>
    <property type="match status" value="1"/>
</dbReference>
<evidence type="ECO:0000259" key="1">
    <source>
        <dbReference type="PROSITE" id="PS50042"/>
    </source>
</evidence>
<dbReference type="EMBL" id="DWYR01000004">
    <property type="protein sequence ID" value="HJA98187.1"/>
    <property type="molecule type" value="Genomic_DNA"/>
</dbReference>
<protein>
    <submittedName>
        <fullName evidence="2">Crp/Fnr family transcriptional regulator</fullName>
    </submittedName>
</protein>
<proteinExistence type="predicted"/>
<accession>A0A9D2IDZ1</accession>
<dbReference type="InterPro" id="IPR018490">
    <property type="entry name" value="cNMP-bd_dom_sf"/>
</dbReference>
<evidence type="ECO:0000313" key="2">
    <source>
        <dbReference type="EMBL" id="HJA98187.1"/>
    </source>
</evidence>
<evidence type="ECO:0000313" key="3">
    <source>
        <dbReference type="Proteomes" id="UP000824259"/>
    </source>
</evidence>
<dbReference type="Gene3D" id="2.60.120.10">
    <property type="entry name" value="Jelly Rolls"/>
    <property type="match status" value="1"/>
</dbReference>
<dbReference type="InterPro" id="IPR014710">
    <property type="entry name" value="RmlC-like_jellyroll"/>
</dbReference>
<feature type="domain" description="Cyclic nucleotide-binding" evidence="1">
    <location>
        <begin position="25"/>
        <end position="135"/>
    </location>
</feature>
<dbReference type="AlphaFoldDB" id="A0A9D2IDZ1"/>